<dbReference type="PANTHER" id="PTHR33619">
    <property type="entry name" value="POLYSACCHARIDE EXPORT PROTEIN GFCE-RELATED"/>
    <property type="match status" value="1"/>
</dbReference>
<evidence type="ECO:0000256" key="1">
    <source>
        <dbReference type="ARBA" id="ARBA00022729"/>
    </source>
</evidence>
<evidence type="ECO:0000256" key="2">
    <source>
        <dbReference type="SAM" id="Phobius"/>
    </source>
</evidence>
<gene>
    <name evidence="6" type="ORF">IDJ76_09290</name>
</gene>
<sequence>MKKNYYSLFIILLAFISLSSLNSCVTAKKITYFNNILTDSVADIPPNKLQTVISRNDLLSINISTPDAATNALLNSRQAVNEAAGAGGVSGYLVDENGELKIPLIGTVKAAGLTKIQLANTIAEQLVSKKLAKDPIVNIRVVNFKITVIGEVTRPGVIQIPNERVTLPEAIGFAGDLTPFGKRDNVLLIREVGGKRIFKRFSLNKDQMFDPSIYNLQNQDVIYVEPNSARAANADRFTQLVPILFSSISVIVLLYSIFFR</sequence>
<evidence type="ECO:0000256" key="3">
    <source>
        <dbReference type="SAM" id="SignalP"/>
    </source>
</evidence>
<evidence type="ECO:0000259" key="4">
    <source>
        <dbReference type="Pfam" id="PF02563"/>
    </source>
</evidence>
<feature type="domain" description="Soluble ligand binding" evidence="5">
    <location>
        <begin position="145"/>
        <end position="196"/>
    </location>
</feature>
<feature type="chain" id="PRO_5036859094" evidence="3">
    <location>
        <begin position="23"/>
        <end position="260"/>
    </location>
</feature>
<dbReference type="InterPro" id="IPR019554">
    <property type="entry name" value="Soluble_ligand-bd"/>
</dbReference>
<feature type="signal peptide" evidence="3">
    <location>
        <begin position="1"/>
        <end position="22"/>
    </location>
</feature>
<proteinExistence type="predicted"/>
<name>A0A926NRB7_9SPHI</name>
<dbReference type="Gene3D" id="3.30.1950.10">
    <property type="entry name" value="wza like domain"/>
    <property type="match status" value="1"/>
</dbReference>
<organism evidence="6 7">
    <name type="scientific">Mucilaginibacter glaciei</name>
    <dbReference type="NCBI Taxonomy" id="2772109"/>
    <lineage>
        <taxon>Bacteria</taxon>
        <taxon>Pseudomonadati</taxon>
        <taxon>Bacteroidota</taxon>
        <taxon>Sphingobacteriia</taxon>
        <taxon>Sphingobacteriales</taxon>
        <taxon>Sphingobacteriaceae</taxon>
        <taxon>Mucilaginibacter</taxon>
    </lineage>
</organism>
<feature type="domain" description="Polysaccharide export protein N-terminal" evidence="4">
    <location>
        <begin position="50"/>
        <end position="141"/>
    </location>
</feature>
<comment type="caution">
    <text evidence="6">The sequence shown here is derived from an EMBL/GenBank/DDBJ whole genome shotgun (WGS) entry which is preliminary data.</text>
</comment>
<keyword evidence="7" id="KW-1185">Reference proteome</keyword>
<evidence type="ECO:0000313" key="7">
    <source>
        <dbReference type="Proteomes" id="UP000619078"/>
    </source>
</evidence>
<dbReference type="EMBL" id="JACWMX010000003">
    <property type="protein sequence ID" value="MBD1393290.1"/>
    <property type="molecule type" value="Genomic_DNA"/>
</dbReference>
<protein>
    <submittedName>
        <fullName evidence="6">Polysaccharide biosynthesis/export family protein</fullName>
    </submittedName>
</protein>
<keyword evidence="1 3" id="KW-0732">Signal</keyword>
<dbReference type="Proteomes" id="UP000619078">
    <property type="component" value="Unassembled WGS sequence"/>
</dbReference>
<keyword evidence="2" id="KW-1133">Transmembrane helix</keyword>
<dbReference type="AlphaFoldDB" id="A0A926NRB7"/>
<evidence type="ECO:0000259" key="5">
    <source>
        <dbReference type="Pfam" id="PF10531"/>
    </source>
</evidence>
<keyword evidence="2" id="KW-0472">Membrane</keyword>
<feature type="transmembrane region" description="Helical" evidence="2">
    <location>
        <begin position="240"/>
        <end position="259"/>
    </location>
</feature>
<keyword evidence="2" id="KW-0812">Transmembrane</keyword>
<dbReference type="InterPro" id="IPR003715">
    <property type="entry name" value="Poly_export_N"/>
</dbReference>
<dbReference type="InterPro" id="IPR049712">
    <property type="entry name" value="Poly_export"/>
</dbReference>
<evidence type="ECO:0000313" key="6">
    <source>
        <dbReference type="EMBL" id="MBD1393290.1"/>
    </source>
</evidence>
<reference evidence="6" key="1">
    <citation type="submission" date="2020-09" db="EMBL/GenBank/DDBJ databases">
        <title>Novel species of Mucilaginibacter isolated from a glacier on the Tibetan Plateau.</title>
        <authorList>
            <person name="Liu Q."/>
            <person name="Xin Y.-H."/>
        </authorList>
    </citation>
    <scope>NUCLEOTIDE SEQUENCE</scope>
    <source>
        <strain evidence="6">ZB1P21</strain>
    </source>
</reference>
<dbReference type="Pfam" id="PF10531">
    <property type="entry name" value="SLBB"/>
    <property type="match status" value="1"/>
</dbReference>
<dbReference type="RefSeq" id="WP_191163021.1">
    <property type="nucleotide sequence ID" value="NZ_JACWMX010000003.1"/>
</dbReference>
<dbReference type="GO" id="GO:0015159">
    <property type="term" value="F:polysaccharide transmembrane transporter activity"/>
    <property type="evidence" value="ECO:0007669"/>
    <property type="project" value="InterPro"/>
</dbReference>
<dbReference type="Pfam" id="PF02563">
    <property type="entry name" value="Poly_export"/>
    <property type="match status" value="1"/>
</dbReference>
<accession>A0A926NRB7</accession>
<dbReference type="PANTHER" id="PTHR33619:SF3">
    <property type="entry name" value="POLYSACCHARIDE EXPORT PROTEIN GFCE-RELATED"/>
    <property type="match status" value="1"/>
</dbReference>